<comment type="caution">
    <text evidence="1">The sequence shown here is derived from an EMBL/GenBank/DDBJ whole genome shotgun (WGS) entry which is preliminary data.</text>
</comment>
<protein>
    <submittedName>
        <fullName evidence="1">Uncharacterized protein</fullName>
    </submittedName>
</protein>
<reference evidence="1 2" key="1">
    <citation type="submission" date="2019-02" db="EMBL/GenBank/DDBJ databases">
        <title>Bacterial novel species isolated from soil.</title>
        <authorList>
            <person name="Jung H.-Y."/>
        </authorList>
    </citation>
    <scope>NUCLEOTIDE SEQUENCE [LARGE SCALE GENOMIC DNA]</scope>
    <source>
        <strain evidence="1 2">1-3-3-3</strain>
    </source>
</reference>
<name>A0A4Q5LCD7_9BACT</name>
<evidence type="ECO:0000313" key="2">
    <source>
        <dbReference type="Proteomes" id="UP000294155"/>
    </source>
</evidence>
<sequence length="171" mass="19701">MTLPLLLLLLFYQAPQKPVYDRQEYAAKLTKEFFRGDFWDFITYPDPVNDKVSWGYFATKGEARKTATILPIPVVEYDAAKAGYRLKKDLMKAFVLKSGQLIAIANFHKGESEWYGGYDNDLPTSRKLYAAYLLGPDEFYLSCSTSSALCGYILLKNDREYRWNHGTKSFE</sequence>
<dbReference type="Proteomes" id="UP000294155">
    <property type="component" value="Unassembled WGS sequence"/>
</dbReference>
<evidence type="ECO:0000313" key="1">
    <source>
        <dbReference type="EMBL" id="RYU77843.1"/>
    </source>
</evidence>
<dbReference type="OrthoDB" id="1098137at2"/>
<keyword evidence="2" id="KW-1185">Reference proteome</keyword>
<organism evidence="1 2">
    <name type="scientific">Hymenobacter persicinus</name>
    <dbReference type="NCBI Taxonomy" id="2025506"/>
    <lineage>
        <taxon>Bacteria</taxon>
        <taxon>Pseudomonadati</taxon>
        <taxon>Bacteroidota</taxon>
        <taxon>Cytophagia</taxon>
        <taxon>Cytophagales</taxon>
        <taxon>Hymenobacteraceae</taxon>
        <taxon>Hymenobacter</taxon>
    </lineage>
</organism>
<proteinExistence type="predicted"/>
<accession>A0A4Q5LCD7</accession>
<dbReference type="EMBL" id="SEWE01000041">
    <property type="protein sequence ID" value="RYU77843.1"/>
    <property type="molecule type" value="Genomic_DNA"/>
</dbReference>
<dbReference type="RefSeq" id="WP_129922251.1">
    <property type="nucleotide sequence ID" value="NZ_SEWE01000041.1"/>
</dbReference>
<gene>
    <name evidence="1" type="ORF">EWM57_16440</name>
</gene>
<dbReference type="AlphaFoldDB" id="A0A4Q5LCD7"/>